<dbReference type="GO" id="GO:0007266">
    <property type="term" value="P:Rho protein signal transduction"/>
    <property type="evidence" value="ECO:0007669"/>
    <property type="project" value="InterPro"/>
</dbReference>
<dbReference type="Proteomes" id="UP000242474">
    <property type="component" value="Unassembled WGS sequence"/>
</dbReference>
<dbReference type="InterPro" id="IPR024792">
    <property type="entry name" value="RhoGDI_dom_sf"/>
</dbReference>
<dbReference type="EMBL" id="KZ303519">
    <property type="protein sequence ID" value="PIA14317.1"/>
    <property type="molecule type" value="Genomic_DNA"/>
</dbReference>
<dbReference type="Pfam" id="PF02115">
    <property type="entry name" value="Rho_GDI"/>
    <property type="match status" value="1"/>
</dbReference>
<dbReference type="InterPro" id="IPR014756">
    <property type="entry name" value="Ig_E-set"/>
</dbReference>
<evidence type="ECO:0000313" key="7">
    <source>
        <dbReference type="Proteomes" id="UP000242474"/>
    </source>
</evidence>
<sequence>MSQQPTTDELVPTRTEGYKISEKKGIDELQNLDADDPSLAKWKNSLGLSHAKARFPNDKRMVVVQALVFQSGEHVIRMDVSSPEAIAKLQKTPVVIKEGVDYTFKIEFVVQHEVVSGLQFLQQIKRLGVSVEKMEEMCGSYGPKYENQEKTFPHSKAPSGMMARGTYTVKSKFIDDDNNVYLEWTWTMEIKKDWA</sequence>
<dbReference type="Gene3D" id="2.70.50.30">
    <property type="entry name" value="Coagulation Factor XIII, subunit A, domain 1"/>
    <property type="match status" value="1"/>
</dbReference>
<protein>
    <recommendedName>
        <fullName evidence="5">Rho GDP-dissociation inhibitor</fullName>
    </recommendedName>
</protein>
<evidence type="ECO:0000256" key="4">
    <source>
        <dbReference type="ARBA" id="ARBA00054143"/>
    </source>
</evidence>
<dbReference type="STRING" id="763665.A0A2G5B6H1"/>
<reference evidence="6 7" key="1">
    <citation type="journal article" date="2015" name="Genome Biol. Evol.">
        <title>Phylogenomic analyses indicate that early fungi evolved digesting cell walls of algal ancestors of land plants.</title>
        <authorList>
            <person name="Chang Y."/>
            <person name="Wang S."/>
            <person name="Sekimoto S."/>
            <person name="Aerts A.L."/>
            <person name="Choi C."/>
            <person name="Clum A."/>
            <person name="LaButti K.M."/>
            <person name="Lindquist E.A."/>
            <person name="Yee Ngan C."/>
            <person name="Ohm R.A."/>
            <person name="Salamov A.A."/>
            <person name="Grigoriev I.V."/>
            <person name="Spatafora J.W."/>
            <person name="Berbee M.L."/>
        </authorList>
    </citation>
    <scope>NUCLEOTIDE SEQUENCE [LARGE SCALE GENOMIC DNA]</scope>
    <source>
        <strain evidence="6 7">NRRL 1564</strain>
    </source>
</reference>
<dbReference type="OrthoDB" id="1683373at2759"/>
<keyword evidence="7" id="KW-1185">Reference proteome</keyword>
<comment type="subcellular location">
    <subcellularLocation>
        <location evidence="1">Cytoplasm</location>
    </subcellularLocation>
</comment>
<dbReference type="PANTHER" id="PTHR10980:SF3">
    <property type="entry name" value="LD16419P"/>
    <property type="match status" value="1"/>
</dbReference>
<name>A0A2G5B6H1_COERN</name>
<keyword evidence="3" id="KW-0963">Cytoplasm</keyword>
<comment type="similarity">
    <text evidence="2">Belongs to the Rho GDI family.</text>
</comment>
<dbReference type="PANTHER" id="PTHR10980">
    <property type="entry name" value="RHO GDP-DISSOCIATION INHIBITOR"/>
    <property type="match status" value="1"/>
</dbReference>
<dbReference type="PRINTS" id="PR00492">
    <property type="entry name" value="RHOGDI"/>
</dbReference>
<evidence type="ECO:0000313" key="6">
    <source>
        <dbReference type="EMBL" id="PIA14317.1"/>
    </source>
</evidence>
<dbReference type="AlphaFoldDB" id="A0A2G5B6H1"/>
<organism evidence="6 7">
    <name type="scientific">Coemansia reversa (strain ATCC 12441 / NRRL 1564)</name>
    <dbReference type="NCBI Taxonomy" id="763665"/>
    <lineage>
        <taxon>Eukaryota</taxon>
        <taxon>Fungi</taxon>
        <taxon>Fungi incertae sedis</taxon>
        <taxon>Zoopagomycota</taxon>
        <taxon>Kickxellomycotina</taxon>
        <taxon>Kickxellomycetes</taxon>
        <taxon>Kickxellales</taxon>
        <taxon>Kickxellaceae</taxon>
        <taxon>Coemansia</taxon>
    </lineage>
</organism>
<dbReference type="SUPFAM" id="SSF81296">
    <property type="entry name" value="E set domains"/>
    <property type="match status" value="1"/>
</dbReference>
<dbReference type="GO" id="GO:0005829">
    <property type="term" value="C:cytosol"/>
    <property type="evidence" value="ECO:0007669"/>
    <property type="project" value="TreeGrafter"/>
</dbReference>
<evidence type="ECO:0000256" key="3">
    <source>
        <dbReference type="ARBA" id="ARBA00022490"/>
    </source>
</evidence>
<accession>A0A2G5B6H1</accession>
<dbReference type="GO" id="GO:0005094">
    <property type="term" value="F:Rho GDP-dissociation inhibitor activity"/>
    <property type="evidence" value="ECO:0007669"/>
    <property type="project" value="InterPro"/>
</dbReference>
<evidence type="ECO:0000256" key="2">
    <source>
        <dbReference type="ARBA" id="ARBA00009758"/>
    </source>
</evidence>
<dbReference type="InterPro" id="IPR000406">
    <property type="entry name" value="Rho_GDI"/>
</dbReference>
<comment type="function">
    <text evidence="4">Regulates the GDP/GTP exchange reaction of the Rho proteins by inhibiting the dissociation of GDP from them, and the subsequent binding of GTP to them.</text>
</comment>
<dbReference type="FunFam" id="2.70.50.30:FF:000001">
    <property type="entry name" value="Rho GDP-dissociation inhibitor 1"/>
    <property type="match status" value="1"/>
</dbReference>
<dbReference type="GO" id="GO:0016020">
    <property type="term" value="C:membrane"/>
    <property type="evidence" value="ECO:0007669"/>
    <property type="project" value="TreeGrafter"/>
</dbReference>
<evidence type="ECO:0000256" key="5">
    <source>
        <dbReference type="ARBA" id="ARBA00071407"/>
    </source>
</evidence>
<gene>
    <name evidence="6" type="ORF">COEREDRAFT_82835</name>
</gene>
<proteinExistence type="inferred from homology"/>
<evidence type="ECO:0000256" key="1">
    <source>
        <dbReference type="ARBA" id="ARBA00004496"/>
    </source>
</evidence>